<name>A0A1D1UXV0_RAMVA</name>
<dbReference type="AlphaFoldDB" id="A0A1D1UXV0"/>
<organism evidence="2 3">
    <name type="scientific">Ramazzottius varieornatus</name>
    <name type="common">Water bear</name>
    <name type="synonym">Tardigrade</name>
    <dbReference type="NCBI Taxonomy" id="947166"/>
    <lineage>
        <taxon>Eukaryota</taxon>
        <taxon>Metazoa</taxon>
        <taxon>Ecdysozoa</taxon>
        <taxon>Tardigrada</taxon>
        <taxon>Eutardigrada</taxon>
        <taxon>Parachela</taxon>
        <taxon>Hypsibioidea</taxon>
        <taxon>Ramazzottiidae</taxon>
        <taxon>Ramazzottius</taxon>
    </lineage>
</organism>
<sequence>MDRNDPNKRTADQKTLPQYSTHPTSPPCLLNHQETGQEPPVTVPTHNELVPDISLISLRTTIHLNTQLLTRKLKLNLNEIQQQILVVMKPKLQQLHSNLKRINNSGYGRRISQHEQRTTITYELNPVVSHHK</sequence>
<dbReference type="Proteomes" id="UP000186922">
    <property type="component" value="Unassembled WGS sequence"/>
</dbReference>
<evidence type="ECO:0000313" key="2">
    <source>
        <dbReference type="EMBL" id="GAU94464.1"/>
    </source>
</evidence>
<evidence type="ECO:0000256" key="1">
    <source>
        <dbReference type="SAM" id="MobiDB-lite"/>
    </source>
</evidence>
<dbReference type="EMBL" id="BDGG01000002">
    <property type="protein sequence ID" value="GAU94464.1"/>
    <property type="molecule type" value="Genomic_DNA"/>
</dbReference>
<keyword evidence="3" id="KW-1185">Reference proteome</keyword>
<evidence type="ECO:0000313" key="3">
    <source>
        <dbReference type="Proteomes" id="UP000186922"/>
    </source>
</evidence>
<reference evidence="2 3" key="1">
    <citation type="journal article" date="2016" name="Nat. Commun.">
        <title>Extremotolerant tardigrade genome and improved radiotolerance of human cultured cells by tardigrade-unique protein.</title>
        <authorList>
            <person name="Hashimoto T."/>
            <person name="Horikawa D.D."/>
            <person name="Saito Y."/>
            <person name="Kuwahara H."/>
            <person name="Kozuka-Hata H."/>
            <person name="Shin-I T."/>
            <person name="Minakuchi Y."/>
            <person name="Ohishi K."/>
            <person name="Motoyama A."/>
            <person name="Aizu T."/>
            <person name="Enomoto A."/>
            <person name="Kondo K."/>
            <person name="Tanaka S."/>
            <person name="Hara Y."/>
            <person name="Koshikawa S."/>
            <person name="Sagara H."/>
            <person name="Miura T."/>
            <person name="Yokobori S."/>
            <person name="Miyagawa K."/>
            <person name="Suzuki Y."/>
            <person name="Kubo T."/>
            <person name="Oyama M."/>
            <person name="Kohara Y."/>
            <person name="Fujiyama A."/>
            <person name="Arakawa K."/>
            <person name="Katayama T."/>
            <person name="Toyoda A."/>
            <person name="Kunieda T."/>
        </authorList>
    </citation>
    <scope>NUCLEOTIDE SEQUENCE [LARGE SCALE GENOMIC DNA]</scope>
    <source>
        <strain evidence="2 3">YOKOZUNA-1</strain>
    </source>
</reference>
<protein>
    <submittedName>
        <fullName evidence="2">Uncharacterized protein</fullName>
    </submittedName>
</protein>
<feature type="compositionally biased region" description="Basic and acidic residues" evidence="1">
    <location>
        <begin position="1"/>
        <end position="12"/>
    </location>
</feature>
<feature type="region of interest" description="Disordered" evidence="1">
    <location>
        <begin position="1"/>
        <end position="43"/>
    </location>
</feature>
<comment type="caution">
    <text evidence="2">The sequence shown here is derived from an EMBL/GenBank/DDBJ whole genome shotgun (WGS) entry which is preliminary data.</text>
</comment>
<proteinExistence type="predicted"/>
<accession>A0A1D1UXV0</accession>
<gene>
    <name evidence="2" type="primary">RvY_06235-1</name>
    <name evidence="2" type="synonym">RvY_06235.1</name>
    <name evidence="2" type="ORF">RvY_06235</name>
</gene>
<feature type="compositionally biased region" description="Polar residues" evidence="1">
    <location>
        <begin position="13"/>
        <end position="23"/>
    </location>
</feature>